<dbReference type="AlphaFoldDB" id="A0A066TMP6"/>
<sequence>MRWWVAVCSLVFAVGTAVQNFVVIDHDLVARAAFLAGAPLSDGFLTGLRLVGDGYLAGNLLGLLALTGRAWVFWLVLAVNATQAAGVFAIPPSVWQATLDLHGPIGLLPSLVTDGGALVLTLALLWWRFSPSGRTPPPRAPGTAAGTRTAARSAGSTPPPPGTAG</sequence>
<accession>A0A066TMP6</accession>
<proteinExistence type="predicted"/>
<dbReference type="eggNOG" id="ENOG5032QFV">
    <property type="taxonomic scope" value="Bacteria"/>
</dbReference>
<evidence type="ECO:0000313" key="4">
    <source>
        <dbReference type="Proteomes" id="UP000027345"/>
    </source>
</evidence>
<dbReference type="EMBL" id="JMQI01000083">
    <property type="protein sequence ID" value="KDN16125.1"/>
    <property type="molecule type" value="Genomic_DNA"/>
</dbReference>
<dbReference type="Proteomes" id="UP000027345">
    <property type="component" value="Unassembled WGS sequence"/>
</dbReference>
<keyword evidence="2" id="KW-0812">Transmembrane</keyword>
<evidence type="ECO:0000256" key="1">
    <source>
        <dbReference type="SAM" id="MobiDB-lite"/>
    </source>
</evidence>
<reference evidence="3 4" key="1">
    <citation type="submission" date="2014-05" db="EMBL/GenBank/DDBJ databases">
        <title>Draft genome sequence of Amycolatopsis rifamycinica DSM 46095.</title>
        <authorList>
            <person name="Lal R."/>
            <person name="Saxena A."/>
            <person name="Kumari R."/>
            <person name="Mukherjee U."/>
            <person name="Singh P."/>
            <person name="Sangwan N."/>
            <person name="Mahato N.K."/>
        </authorList>
    </citation>
    <scope>NUCLEOTIDE SEQUENCE [LARGE SCALE GENOMIC DNA]</scope>
    <source>
        <strain evidence="3 4">DSM 46095</strain>
    </source>
</reference>
<keyword evidence="2" id="KW-0472">Membrane</keyword>
<feature type="transmembrane region" description="Helical" evidence="2">
    <location>
        <begin position="71"/>
        <end position="90"/>
    </location>
</feature>
<feature type="transmembrane region" description="Helical" evidence="2">
    <location>
        <begin position="110"/>
        <end position="129"/>
    </location>
</feature>
<organism evidence="3 4">
    <name type="scientific">Amycolatopsis rifamycinica</name>
    <dbReference type="NCBI Taxonomy" id="287986"/>
    <lineage>
        <taxon>Bacteria</taxon>
        <taxon>Bacillati</taxon>
        <taxon>Actinomycetota</taxon>
        <taxon>Actinomycetes</taxon>
        <taxon>Pseudonocardiales</taxon>
        <taxon>Pseudonocardiaceae</taxon>
        <taxon>Amycolatopsis</taxon>
    </lineage>
</organism>
<gene>
    <name evidence="3" type="ORF">DV20_41945</name>
</gene>
<feature type="compositionally biased region" description="Low complexity" evidence="1">
    <location>
        <begin position="141"/>
        <end position="156"/>
    </location>
</feature>
<keyword evidence="2" id="KW-1133">Transmembrane helix</keyword>
<evidence type="ECO:0000313" key="3">
    <source>
        <dbReference type="EMBL" id="KDN16125.1"/>
    </source>
</evidence>
<feature type="transmembrane region" description="Helical" evidence="2">
    <location>
        <begin position="44"/>
        <end position="64"/>
    </location>
</feature>
<evidence type="ECO:0000256" key="2">
    <source>
        <dbReference type="SAM" id="Phobius"/>
    </source>
</evidence>
<name>A0A066TMP6_9PSEU</name>
<comment type="caution">
    <text evidence="3">The sequence shown here is derived from an EMBL/GenBank/DDBJ whole genome shotgun (WGS) entry which is preliminary data.</text>
</comment>
<keyword evidence="4" id="KW-1185">Reference proteome</keyword>
<protein>
    <submittedName>
        <fullName evidence="3">Uncharacterized protein</fullName>
    </submittedName>
</protein>
<feature type="region of interest" description="Disordered" evidence="1">
    <location>
        <begin position="134"/>
        <end position="165"/>
    </location>
</feature>
<dbReference type="RefSeq" id="WP_200876610.1">
    <property type="nucleotide sequence ID" value="NZ_JMQI01000083.1"/>
</dbReference>